<evidence type="ECO:0000313" key="2">
    <source>
        <dbReference type="Proteomes" id="UP001303884"/>
    </source>
</evidence>
<protein>
    <recommendedName>
        <fullName evidence="3">Phage protein</fullName>
    </recommendedName>
</protein>
<evidence type="ECO:0008006" key="3">
    <source>
        <dbReference type="Google" id="ProtNLM"/>
    </source>
</evidence>
<sequence length="67" mass="7821">MREVMLAYKREIAVLRDGVLTEYEYPLTLNREQAQTTVDTWERYVKGAICSITEVEIPPVNEENHHA</sequence>
<dbReference type="Proteomes" id="UP001303884">
    <property type="component" value="Segment"/>
</dbReference>
<proteinExistence type="predicted"/>
<organism evidence="1 2">
    <name type="scientific">Xanthomonas phage NED111</name>
    <dbReference type="NCBI Taxonomy" id="2982921"/>
    <lineage>
        <taxon>Viruses</taxon>
        <taxon>Duplodnaviria</taxon>
        <taxon>Heunggongvirae</taxon>
        <taxon>Uroviricota</taxon>
        <taxon>Caudoviricetes</taxon>
        <taxon>Autographivirales</taxon>
        <taxon>Autonotataviridae</taxon>
        <taxon>Gujervirinae</taxon>
        <taxon>Pradovirus</taxon>
        <taxon>Pradovirus NED111</taxon>
    </lineage>
</organism>
<accession>A0AAX3EYU9</accession>
<name>A0AAX3EYU9_9CAUD</name>
<evidence type="ECO:0000313" key="1">
    <source>
        <dbReference type="EMBL" id="UZV39737.1"/>
    </source>
</evidence>
<reference evidence="2" key="1">
    <citation type="submission" date="2024-05" db="EMBL/GenBank/DDBJ databases">
        <title>Characterization of novel bacteriophages useful for control of diseases caused by X. euvesicatoria.</title>
        <authorList>
            <person name="Petrzik K."/>
            <person name="Brazdova S."/>
        </authorList>
    </citation>
    <scope>NUCLEOTIDE SEQUENCE [LARGE SCALE GENOMIC DNA]</scope>
</reference>
<dbReference type="EMBL" id="OP548052">
    <property type="protein sequence ID" value="UZV39737.1"/>
    <property type="molecule type" value="Genomic_DNA"/>
</dbReference>
<keyword evidence="2" id="KW-1185">Reference proteome</keyword>